<feature type="region of interest" description="Disordered" evidence="1">
    <location>
        <begin position="1"/>
        <end position="110"/>
    </location>
</feature>
<accession>A0A9W8AKW0</accession>
<gene>
    <name evidence="2" type="ORF">IWQ62_006146</name>
</gene>
<evidence type="ECO:0000256" key="1">
    <source>
        <dbReference type="SAM" id="MobiDB-lite"/>
    </source>
</evidence>
<proteinExistence type="predicted"/>
<evidence type="ECO:0000313" key="3">
    <source>
        <dbReference type="Proteomes" id="UP001150925"/>
    </source>
</evidence>
<feature type="compositionally biased region" description="Basic and acidic residues" evidence="1">
    <location>
        <begin position="181"/>
        <end position="204"/>
    </location>
</feature>
<feature type="compositionally biased region" description="Polar residues" evidence="1">
    <location>
        <begin position="1"/>
        <end position="43"/>
    </location>
</feature>
<sequence length="398" mass="43832">MGESTVEPNLTTNKNSPHQPNTQGLANGLSSRPENSDPSNGENTPGGPPAPIPAQSTPSRLTIATKTRPVHLPSPPDSALPSPLERESQEANNAEHAANHGPDTDSEDDNVPLINFVPWYYRYPFPPPKSGSPVLRVQQLASRQTSLPPASMRPYSWLHTPAQHSDSRSDLSTPTCNSSTEGDHTSDEDTDGEADHDPGLDHTSSHPMAVGPSPLNSTQSFNEGEDNLITTDSIPNVNPFRHLTVSPNESVSNESISRITSQSTPFRRPLPATLSDPAVHLTSSHSSTVSTPLSEAQSSTLRQQPTLPLNSTARWNRPIIKQDFRHYRRNISRYHQDDTLPPPPYSVDQLQASTLNLNTSNEGDRILPPYVCTLQKEGPMYMKMEFWDDHTRAKHRIW</sequence>
<dbReference type="Proteomes" id="UP001150925">
    <property type="component" value="Unassembled WGS sequence"/>
</dbReference>
<feature type="region of interest" description="Disordered" evidence="1">
    <location>
        <begin position="145"/>
        <end position="314"/>
    </location>
</feature>
<name>A0A9W8AKW0_9FUNG</name>
<feature type="compositionally biased region" description="Low complexity" evidence="1">
    <location>
        <begin position="279"/>
        <end position="294"/>
    </location>
</feature>
<evidence type="ECO:0000313" key="2">
    <source>
        <dbReference type="EMBL" id="KAJ1952781.1"/>
    </source>
</evidence>
<organism evidence="2 3">
    <name type="scientific">Dispira parvispora</name>
    <dbReference type="NCBI Taxonomy" id="1520584"/>
    <lineage>
        <taxon>Eukaryota</taxon>
        <taxon>Fungi</taxon>
        <taxon>Fungi incertae sedis</taxon>
        <taxon>Zoopagomycota</taxon>
        <taxon>Kickxellomycotina</taxon>
        <taxon>Dimargaritomycetes</taxon>
        <taxon>Dimargaritales</taxon>
        <taxon>Dimargaritaceae</taxon>
        <taxon>Dispira</taxon>
    </lineage>
</organism>
<comment type="caution">
    <text evidence="2">The sequence shown here is derived from an EMBL/GenBank/DDBJ whole genome shotgun (WGS) entry which is preliminary data.</text>
</comment>
<keyword evidence="3" id="KW-1185">Reference proteome</keyword>
<feature type="compositionally biased region" description="Polar residues" evidence="1">
    <location>
        <begin position="54"/>
        <end position="65"/>
    </location>
</feature>
<reference evidence="2" key="1">
    <citation type="submission" date="2022-07" db="EMBL/GenBank/DDBJ databases">
        <title>Phylogenomic reconstructions and comparative analyses of Kickxellomycotina fungi.</title>
        <authorList>
            <person name="Reynolds N.K."/>
            <person name="Stajich J.E."/>
            <person name="Barry K."/>
            <person name="Grigoriev I.V."/>
            <person name="Crous P."/>
            <person name="Smith M.E."/>
        </authorList>
    </citation>
    <scope>NUCLEOTIDE SEQUENCE</scope>
    <source>
        <strain evidence="2">RSA 1196</strain>
    </source>
</reference>
<feature type="compositionally biased region" description="Polar residues" evidence="1">
    <location>
        <begin position="295"/>
        <end position="314"/>
    </location>
</feature>
<dbReference type="AlphaFoldDB" id="A0A9W8AKW0"/>
<dbReference type="OrthoDB" id="5865767at2759"/>
<dbReference type="EMBL" id="JANBPY010003084">
    <property type="protein sequence ID" value="KAJ1952781.1"/>
    <property type="molecule type" value="Genomic_DNA"/>
</dbReference>
<feature type="non-terminal residue" evidence="2">
    <location>
        <position position="398"/>
    </location>
</feature>
<protein>
    <submittedName>
        <fullName evidence="2">Uncharacterized protein</fullName>
    </submittedName>
</protein>
<feature type="compositionally biased region" description="Polar residues" evidence="1">
    <location>
        <begin position="245"/>
        <end position="265"/>
    </location>
</feature>
<feature type="compositionally biased region" description="Polar residues" evidence="1">
    <location>
        <begin position="214"/>
        <end position="236"/>
    </location>
</feature>
<feature type="compositionally biased region" description="Polar residues" evidence="1">
    <location>
        <begin position="170"/>
        <end position="180"/>
    </location>
</feature>
<feature type="compositionally biased region" description="Low complexity" evidence="1">
    <location>
        <begin position="90"/>
        <end position="100"/>
    </location>
</feature>